<dbReference type="Gene3D" id="3.60.15.10">
    <property type="entry name" value="Ribonuclease Z/Hydroxyacylglutathione hydrolase-like"/>
    <property type="match status" value="1"/>
</dbReference>
<sequence>MSNVFRIHVLPAQRGDSLWIEYGTESAPSHIIIDGGITTTGGDHLFKRLKEIAPPFHIELLVVTHIDLDHIQGVIKFLEDLPSGITFGDIWFNGLEQIRSTGLNPMGIKEGIRLSKILRKNHNSTWNKAANGNAIALNPNGGTVSHSLDGGMVVTVLGPTLEQLTLLGEQWDLVMEEFAADEEAETESKDPPGLSLEALGLRAMGGVDIEGLAKSDFVEDKAIPNGSSIALLLEFKGRSALMLGDAYPSVIASSIRQLSDNGYFKADVVKVAHHGSRNNTDLTLAGLLSAPAWIFSSNGANNTKHPHLESVARVLYGSGGGEEKTLIFNYRTKFNEIWCDKGLMEEFRYRTVYGDGESSVLLELL</sequence>
<dbReference type="GeneID" id="57395926"/>
<gene>
    <name evidence="1" type="ORF">PtoMrB4_07090</name>
</gene>
<accession>A0A679GCW3</accession>
<dbReference type="PANTHER" id="PTHR30619">
    <property type="entry name" value="DNA INTERNALIZATION/COMPETENCE PROTEIN COMEC/REC2"/>
    <property type="match status" value="1"/>
</dbReference>
<name>A0A679GCW3_9GAMM</name>
<proteinExistence type="predicted"/>
<dbReference type="KEGG" id="poj:PtoMrB4_07090"/>
<dbReference type="EMBL" id="AP022642">
    <property type="protein sequence ID" value="BCA26732.1"/>
    <property type="molecule type" value="Genomic_DNA"/>
</dbReference>
<evidence type="ECO:0008006" key="3">
    <source>
        <dbReference type="Google" id="ProtNLM"/>
    </source>
</evidence>
<dbReference type="RefSeq" id="WP_172432525.1">
    <property type="nucleotide sequence ID" value="NZ_AP022642.1"/>
</dbReference>
<dbReference type="Proteomes" id="UP000501237">
    <property type="component" value="Chromosome"/>
</dbReference>
<dbReference type="SUPFAM" id="SSF56281">
    <property type="entry name" value="Metallo-hydrolase/oxidoreductase"/>
    <property type="match status" value="1"/>
</dbReference>
<dbReference type="PANTHER" id="PTHR30619:SF1">
    <property type="entry name" value="RECOMBINATION PROTEIN 2"/>
    <property type="match status" value="1"/>
</dbReference>
<evidence type="ECO:0000313" key="2">
    <source>
        <dbReference type="Proteomes" id="UP000501237"/>
    </source>
</evidence>
<protein>
    <recommendedName>
        <fullName evidence="3">Metallo-beta-lactamase domain-containing protein</fullName>
    </recommendedName>
</protein>
<dbReference type="AlphaFoldDB" id="A0A679GCW3"/>
<dbReference type="InterPro" id="IPR036866">
    <property type="entry name" value="RibonucZ/Hydroxyglut_hydro"/>
</dbReference>
<dbReference type="InterPro" id="IPR052159">
    <property type="entry name" value="Competence_DNA_uptake"/>
</dbReference>
<evidence type="ECO:0000313" key="1">
    <source>
        <dbReference type="EMBL" id="BCA26732.1"/>
    </source>
</evidence>
<reference evidence="1 2" key="1">
    <citation type="journal article" date="2020" name="Microbiol. Resour. Announc.">
        <title>Complete genome sequence of Pseudomonas otitidis strain MrB4, isolated from Lake Biwa in Japan.</title>
        <authorList>
            <person name="Miyazaki K."/>
            <person name="Hase E."/>
            <person name="Maruya T."/>
        </authorList>
    </citation>
    <scope>NUCLEOTIDE SEQUENCE [LARGE SCALE GENOMIC DNA]</scope>
    <source>
        <strain evidence="1 2">MrB4</strain>
    </source>
</reference>
<organism evidence="1 2">
    <name type="scientific">Metapseudomonas otitidis</name>
    <dbReference type="NCBI Taxonomy" id="319939"/>
    <lineage>
        <taxon>Bacteria</taxon>
        <taxon>Pseudomonadati</taxon>
        <taxon>Pseudomonadota</taxon>
        <taxon>Gammaproteobacteria</taxon>
        <taxon>Pseudomonadales</taxon>
        <taxon>Pseudomonadaceae</taxon>
        <taxon>Metapseudomonas</taxon>
    </lineage>
</organism>